<organism evidence="11 12">
    <name type="scientific">Mycolicibacterium llatzerense</name>
    <dbReference type="NCBI Taxonomy" id="280871"/>
    <lineage>
        <taxon>Bacteria</taxon>
        <taxon>Bacillati</taxon>
        <taxon>Actinomycetota</taxon>
        <taxon>Actinomycetes</taxon>
        <taxon>Mycobacteriales</taxon>
        <taxon>Mycobacteriaceae</taxon>
        <taxon>Mycolicibacterium</taxon>
    </lineage>
</organism>
<evidence type="ECO:0000256" key="4">
    <source>
        <dbReference type="ARBA" id="ARBA00022490"/>
    </source>
</evidence>
<feature type="binding site" evidence="9">
    <location>
        <begin position="92"/>
        <end position="93"/>
    </location>
    <ligand>
        <name>substrate</name>
    </ligand>
</feature>
<evidence type="ECO:0000256" key="1">
    <source>
        <dbReference type="ARBA" id="ARBA00000348"/>
    </source>
</evidence>
<keyword evidence="8 9" id="KW-0119">Carbohydrate metabolism</keyword>
<dbReference type="UniPathway" id="UPA00041">
    <property type="reaction ID" value="UER00436"/>
</dbReference>
<feature type="binding site" evidence="9">
    <location>
        <position position="63"/>
    </location>
    <ligand>
        <name>substrate</name>
    </ligand>
</feature>
<comment type="similarity">
    <text evidence="3 9">Belongs to the SIS family. GmhA subfamily.</text>
</comment>
<feature type="binding site" evidence="9">
    <location>
        <position position="178"/>
    </location>
    <ligand>
        <name>Zn(2+)</name>
        <dbReference type="ChEBI" id="CHEBI:29105"/>
    </ligand>
</feature>
<proteinExistence type="inferred from homology"/>
<dbReference type="RefSeq" id="WP_043391028.1">
    <property type="nucleotide sequence ID" value="NZ_JXST01000015.1"/>
</dbReference>
<keyword evidence="12" id="KW-1185">Reference proteome</keyword>
<dbReference type="Gene3D" id="3.40.50.10490">
    <property type="entry name" value="Glucose-6-phosphate isomerase like protein, domain 1"/>
    <property type="match status" value="1"/>
</dbReference>
<comment type="cofactor">
    <cofactor evidence="9">
        <name>Zn(2+)</name>
        <dbReference type="ChEBI" id="CHEBI:29105"/>
    </cofactor>
    <text evidence="9">Binds 1 zinc ion per subunit.</text>
</comment>
<dbReference type="InterPro" id="IPR001347">
    <property type="entry name" value="SIS_dom"/>
</dbReference>
<feature type="binding site" evidence="9">
    <location>
        <position position="170"/>
    </location>
    <ligand>
        <name>Zn(2+)</name>
        <dbReference type="ChEBI" id="CHEBI:29105"/>
    </ligand>
</feature>
<dbReference type="CDD" id="cd05006">
    <property type="entry name" value="SIS_GmhA"/>
    <property type="match status" value="1"/>
</dbReference>
<dbReference type="GO" id="GO:0005975">
    <property type="term" value="P:carbohydrate metabolic process"/>
    <property type="evidence" value="ECO:0007669"/>
    <property type="project" value="UniProtKB-UniRule"/>
</dbReference>
<evidence type="ECO:0000259" key="10">
    <source>
        <dbReference type="PROSITE" id="PS51464"/>
    </source>
</evidence>
<comment type="function">
    <text evidence="9">Catalyzes the isomerization of sedoheptulose 7-phosphate in D-glycero-D-manno-heptose 7-phosphate.</text>
</comment>
<protein>
    <recommendedName>
        <fullName evidence="9">Phosphoheptose isomerase</fullName>
        <ecNumber evidence="9">5.3.1.28</ecNumber>
    </recommendedName>
    <alternativeName>
        <fullName evidence="9">Sedoheptulose 7-phosphate isomerase</fullName>
    </alternativeName>
</protein>
<evidence type="ECO:0000256" key="3">
    <source>
        <dbReference type="ARBA" id="ARBA00009894"/>
    </source>
</evidence>
<comment type="caution">
    <text evidence="11">The sequence shown here is derived from an EMBL/GenBank/DDBJ whole genome shotgun (WGS) entry which is preliminary data.</text>
</comment>
<dbReference type="GO" id="GO:0008270">
    <property type="term" value="F:zinc ion binding"/>
    <property type="evidence" value="ECO:0007669"/>
    <property type="project" value="UniProtKB-UniRule"/>
</dbReference>
<reference evidence="11 12" key="1">
    <citation type="submission" date="2015-01" db="EMBL/GenBank/DDBJ databases">
        <title>Genome sequence of Mycobacterium llatzerense and Mycobacterium immunogenum recovered from brain abscess.</title>
        <authorList>
            <person name="Greninger A.L."/>
            <person name="Langelier C."/>
            <person name="Cunningham G."/>
            <person name="Chiu C.Y."/>
            <person name="Miller S."/>
        </authorList>
    </citation>
    <scope>NUCLEOTIDE SEQUENCE [LARGE SCALE GENOMIC DNA]</scope>
    <source>
        <strain evidence="11 12">CLUC14</strain>
    </source>
</reference>
<feature type="binding site" evidence="9">
    <location>
        <begin position="118"/>
        <end position="120"/>
    </location>
    <ligand>
        <name>substrate</name>
    </ligand>
</feature>
<dbReference type="EC" id="5.3.1.28" evidence="9"/>
<evidence type="ECO:0000313" key="11">
    <source>
        <dbReference type="EMBL" id="KIU16680.1"/>
    </source>
</evidence>
<evidence type="ECO:0000256" key="6">
    <source>
        <dbReference type="ARBA" id="ARBA00022833"/>
    </source>
</evidence>
<evidence type="ECO:0000256" key="2">
    <source>
        <dbReference type="ARBA" id="ARBA00004496"/>
    </source>
</evidence>
<evidence type="ECO:0000256" key="7">
    <source>
        <dbReference type="ARBA" id="ARBA00023235"/>
    </source>
</evidence>
<dbReference type="GO" id="GO:2001061">
    <property type="term" value="P:D-glycero-D-manno-heptose 7-phosphate biosynthetic process"/>
    <property type="evidence" value="ECO:0007669"/>
    <property type="project" value="UniProtKB-UniPathway"/>
</dbReference>
<feature type="binding site" evidence="9">
    <location>
        <position position="123"/>
    </location>
    <ligand>
        <name>substrate</name>
    </ligand>
</feature>
<accession>A0A0D1L702</accession>
<comment type="miscellaneous">
    <text evidence="9">The reaction produces a racemic mixture of D-glycero-alpha-D-manno-heptose 7-phosphate and D-glycero-beta-D-manno-heptose 7-phosphate.</text>
</comment>
<dbReference type="InterPro" id="IPR046348">
    <property type="entry name" value="SIS_dom_sf"/>
</dbReference>
<feature type="binding site" evidence="9">
    <location>
        <begin position="50"/>
        <end position="52"/>
    </location>
    <ligand>
        <name>substrate</name>
    </ligand>
</feature>
<dbReference type="OrthoDB" id="9810929at2"/>
<dbReference type="EMBL" id="JXST01000015">
    <property type="protein sequence ID" value="KIU16680.1"/>
    <property type="molecule type" value="Genomic_DNA"/>
</dbReference>
<dbReference type="InterPro" id="IPR050099">
    <property type="entry name" value="SIS_GmhA/DiaA_subfam"/>
</dbReference>
<dbReference type="GO" id="GO:0005737">
    <property type="term" value="C:cytoplasm"/>
    <property type="evidence" value="ECO:0007669"/>
    <property type="project" value="UniProtKB-SubCell"/>
</dbReference>
<evidence type="ECO:0000256" key="8">
    <source>
        <dbReference type="ARBA" id="ARBA00023277"/>
    </source>
</evidence>
<dbReference type="HAMAP" id="MF_00067">
    <property type="entry name" value="GmhA"/>
    <property type="match status" value="1"/>
</dbReference>
<keyword evidence="4 9" id="KW-0963">Cytoplasm</keyword>
<dbReference type="GO" id="GO:0097367">
    <property type="term" value="F:carbohydrate derivative binding"/>
    <property type="evidence" value="ECO:0007669"/>
    <property type="project" value="InterPro"/>
</dbReference>
<dbReference type="STRING" id="280871.TL10_12620"/>
<feature type="domain" description="SIS" evidence="10">
    <location>
        <begin position="35"/>
        <end position="194"/>
    </location>
</feature>
<comment type="subcellular location">
    <subcellularLocation>
        <location evidence="2 9">Cytoplasm</location>
    </subcellularLocation>
</comment>
<keyword evidence="7 9" id="KW-0413">Isomerase</keyword>
<dbReference type="PANTHER" id="PTHR30390">
    <property type="entry name" value="SEDOHEPTULOSE 7-PHOSPHATE ISOMERASE / DNAA INITIATOR-ASSOCIATING FACTOR FOR REPLICATION INITIATION"/>
    <property type="match status" value="1"/>
</dbReference>
<gene>
    <name evidence="9" type="primary">gmhA</name>
    <name evidence="11" type="ORF">TL10_12620</name>
</gene>
<feature type="binding site" evidence="9">
    <location>
        <position position="63"/>
    </location>
    <ligand>
        <name>Zn(2+)</name>
        <dbReference type="ChEBI" id="CHEBI:29105"/>
    </ligand>
</feature>
<comment type="catalytic activity">
    <reaction evidence="1 9">
        <text>2 D-sedoheptulose 7-phosphate = D-glycero-alpha-D-manno-heptose 7-phosphate + D-glycero-beta-D-manno-heptose 7-phosphate</text>
        <dbReference type="Rhea" id="RHEA:27489"/>
        <dbReference type="ChEBI" id="CHEBI:57483"/>
        <dbReference type="ChEBI" id="CHEBI:60203"/>
        <dbReference type="ChEBI" id="CHEBI:60204"/>
        <dbReference type="EC" id="5.3.1.28"/>
    </reaction>
</comment>
<evidence type="ECO:0000256" key="5">
    <source>
        <dbReference type="ARBA" id="ARBA00022723"/>
    </source>
</evidence>
<dbReference type="GO" id="GO:0008968">
    <property type="term" value="F:D-sedoheptulose 7-phosphate isomerase activity"/>
    <property type="evidence" value="ECO:0007669"/>
    <property type="project" value="UniProtKB-UniRule"/>
</dbReference>
<dbReference type="InterPro" id="IPR004515">
    <property type="entry name" value="Phosphoheptose_Isoase"/>
</dbReference>
<dbReference type="PANTHER" id="PTHR30390:SF6">
    <property type="entry name" value="DNAA INITIATOR-ASSOCIATING PROTEIN DIAA"/>
    <property type="match status" value="1"/>
</dbReference>
<dbReference type="InterPro" id="IPR035461">
    <property type="entry name" value="GmhA/DiaA"/>
</dbReference>
<feature type="binding site" evidence="9">
    <location>
        <position position="170"/>
    </location>
    <ligand>
        <name>substrate</name>
    </ligand>
</feature>
<dbReference type="Pfam" id="PF13580">
    <property type="entry name" value="SIS_2"/>
    <property type="match status" value="1"/>
</dbReference>
<dbReference type="SUPFAM" id="SSF53697">
    <property type="entry name" value="SIS domain"/>
    <property type="match status" value="1"/>
</dbReference>
<dbReference type="PATRIC" id="fig|280871.6.peg.2620"/>
<evidence type="ECO:0000313" key="12">
    <source>
        <dbReference type="Proteomes" id="UP000032221"/>
    </source>
</evidence>
<dbReference type="PROSITE" id="PS51464">
    <property type="entry name" value="SIS"/>
    <property type="match status" value="1"/>
</dbReference>
<name>A0A0D1L702_9MYCO</name>
<feature type="binding site" evidence="9">
    <location>
        <position position="59"/>
    </location>
    <ligand>
        <name>Zn(2+)</name>
        <dbReference type="ChEBI" id="CHEBI:29105"/>
    </ligand>
</feature>
<evidence type="ECO:0000256" key="9">
    <source>
        <dbReference type="HAMAP-Rule" id="MF_00067"/>
    </source>
</evidence>
<dbReference type="AlphaFoldDB" id="A0A0D1L702"/>
<keyword evidence="6 9" id="KW-0862">Zinc</keyword>
<dbReference type="Proteomes" id="UP000032221">
    <property type="component" value="Unassembled WGS sequence"/>
</dbReference>
<keyword evidence="5 9" id="KW-0479">Metal-binding</keyword>
<dbReference type="NCBIfam" id="NF010547">
    <property type="entry name" value="PRK13938.1"/>
    <property type="match status" value="1"/>
</dbReference>
<sequence length="196" mass="20872">MRSTQEIFTETVAVKQRILDDPALLATIQAVEDRIVASYRAGGRLFMCGNGGSAADAQHFAAELTGHFIFDRPPLGAEALHGNSSHLTAVANDYDYDTVFARALEASARQGDTLVAISTSGNSPNVIRAAEKAREIGVAVVAMTGATGGKLAEFADFLINVPSTDTGRIQESHIVFIHAISEHVEYSLFGPLQHSC</sequence>
<comment type="pathway">
    <text evidence="9">Carbohydrate biosynthesis; D-glycero-D-manno-heptose 7-phosphate biosynthesis; D-glycero-alpha-D-manno-heptose 7-phosphate and D-glycero-beta-D-manno-heptose 7-phosphate from sedoheptulose 7-phosphate: step 1/1.</text>
</comment>